<evidence type="ECO:0000313" key="4">
    <source>
        <dbReference type="EMBL" id="ASB41594.1"/>
    </source>
</evidence>
<organism evidence="5 7">
    <name type="scientific">Acutalibacter muris</name>
    <dbReference type="NCBI Taxonomy" id="1796620"/>
    <lineage>
        <taxon>Bacteria</taxon>
        <taxon>Bacillati</taxon>
        <taxon>Bacillota</taxon>
        <taxon>Clostridia</taxon>
        <taxon>Eubacteriales</taxon>
        <taxon>Acutalibacteraceae</taxon>
        <taxon>Acutalibacter</taxon>
    </lineage>
</organism>
<dbReference type="Gene3D" id="3.40.1110.10">
    <property type="entry name" value="Calcium-transporting ATPase, cytoplasmic domain N"/>
    <property type="match status" value="1"/>
</dbReference>
<dbReference type="Proteomes" id="UP000596035">
    <property type="component" value="Chromosome"/>
</dbReference>
<dbReference type="PANTHER" id="PTHR43520">
    <property type="entry name" value="ATP7, ISOFORM B"/>
    <property type="match status" value="1"/>
</dbReference>
<feature type="transmembrane region" description="Helical" evidence="3">
    <location>
        <begin position="623"/>
        <end position="644"/>
    </location>
</feature>
<evidence type="ECO:0000256" key="3">
    <source>
        <dbReference type="SAM" id="Phobius"/>
    </source>
</evidence>
<dbReference type="SUPFAM" id="SSF81660">
    <property type="entry name" value="Metal cation-transporting ATPase, ATP-binding domain N"/>
    <property type="match status" value="1"/>
</dbReference>
<dbReference type="InterPro" id="IPR023299">
    <property type="entry name" value="ATPase_P-typ_cyto_dom_N"/>
</dbReference>
<dbReference type="Proteomes" id="UP000196710">
    <property type="component" value="Chromosome"/>
</dbReference>
<feature type="compositionally biased region" description="Acidic residues" evidence="2">
    <location>
        <begin position="1"/>
        <end position="12"/>
    </location>
</feature>
<gene>
    <name evidence="4" type="ORF">ADH66_13570</name>
    <name evidence="5" type="ORF">I5Q82_03910</name>
</gene>
<keyword evidence="1" id="KW-1278">Translocase</keyword>
<keyword evidence="3" id="KW-0812">Transmembrane</keyword>
<evidence type="ECO:0000313" key="5">
    <source>
        <dbReference type="EMBL" id="QQR30853.1"/>
    </source>
</evidence>
<dbReference type="KEGG" id="amur:ADH66_13570"/>
<dbReference type="GO" id="GO:0000166">
    <property type="term" value="F:nucleotide binding"/>
    <property type="evidence" value="ECO:0007669"/>
    <property type="project" value="InterPro"/>
</dbReference>
<keyword evidence="3" id="KW-0472">Membrane</keyword>
<evidence type="ECO:0000256" key="1">
    <source>
        <dbReference type="ARBA" id="ARBA00022967"/>
    </source>
</evidence>
<reference evidence="5 7" key="3">
    <citation type="submission" date="2020-11" db="EMBL/GenBank/DDBJ databases">
        <title>Closed and high quality bacterial genomes of the OMM12 community.</title>
        <authorList>
            <person name="Marbouty M."/>
            <person name="Lamy-Besnier Q."/>
            <person name="Debarbieux L."/>
            <person name="Koszul R."/>
        </authorList>
    </citation>
    <scope>NUCLEOTIDE SEQUENCE [LARGE SCALE GENOMIC DNA]</scope>
    <source>
        <strain evidence="5 7">KB18</strain>
    </source>
</reference>
<dbReference type="AlphaFoldDB" id="A0A1Z2XT21"/>
<feature type="transmembrane region" description="Helical" evidence="3">
    <location>
        <begin position="1049"/>
        <end position="1068"/>
    </location>
</feature>
<keyword evidence="6" id="KW-1185">Reference proteome</keyword>
<dbReference type="InterPro" id="IPR023214">
    <property type="entry name" value="HAD_sf"/>
</dbReference>
<feature type="region of interest" description="Disordered" evidence="2">
    <location>
        <begin position="465"/>
        <end position="514"/>
    </location>
</feature>
<dbReference type="GO" id="GO:0005507">
    <property type="term" value="F:copper ion binding"/>
    <property type="evidence" value="ECO:0007669"/>
    <property type="project" value="TreeGrafter"/>
</dbReference>
<name>A0A1Z2XT21_9FIRM</name>
<reference evidence="6" key="2">
    <citation type="submission" date="2017-05" db="EMBL/GenBank/DDBJ databases">
        <title>Improved OligoMM genomes.</title>
        <authorList>
            <person name="Garzetti D."/>
        </authorList>
    </citation>
    <scope>NUCLEOTIDE SEQUENCE [LARGE SCALE GENOMIC DNA]</scope>
    <source>
        <strain evidence="6">KB18</strain>
    </source>
</reference>
<feature type="transmembrane region" description="Helical" evidence="3">
    <location>
        <begin position="599"/>
        <end position="617"/>
    </location>
</feature>
<feature type="transmembrane region" description="Helical" evidence="3">
    <location>
        <begin position="715"/>
        <end position="735"/>
    </location>
</feature>
<proteinExistence type="predicted"/>
<evidence type="ECO:0000313" key="7">
    <source>
        <dbReference type="Proteomes" id="UP000596035"/>
    </source>
</evidence>
<feature type="transmembrane region" description="Helical" evidence="3">
    <location>
        <begin position="526"/>
        <end position="546"/>
    </location>
</feature>
<dbReference type="GO" id="GO:0055070">
    <property type="term" value="P:copper ion homeostasis"/>
    <property type="evidence" value="ECO:0007669"/>
    <property type="project" value="TreeGrafter"/>
</dbReference>
<feature type="compositionally biased region" description="Acidic residues" evidence="2">
    <location>
        <begin position="36"/>
        <end position="57"/>
    </location>
</feature>
<dbReference type="PANTHER" id="PTHR43520:SF8">
    <property type="entry name" value="P-TYPE CU(+) TRANSPORTER"/>
    <property type="match status" value="1"/>
</dbReference>
<evidence type="ECO:0000313" key="6">
    <source>
        <dbReference type="Proteomes" id="UP000196710"/>
    </source>
</evidence>
<dbReference type="Gene3D" id="3.40.50.1000">
    <property type="entry name" value="HAD superfamily/HAD-like"/>
    <property type="match status" value="1"/>
</dbReference>
<dbReference type="EMBL" id="CP021422">
    <property type="protein sequence ID" value="ASB41594.1"/>
    <property type="molecule type" value="Genomic_DNA"/>
</dbReference>
<dbReference type="GO" id="GO:0016020">
    <property type="term" value="C:membrane"/>
    <property type="evidence" value="ECO:0007669"/>
    <property type="project" value="TreeGrafter"/>
</dbReference>
<accession>A0A1Z2XT21</accession>
<dbReference type="RefSeq" id="WP_066539625.1">
    <property type="nucleotide sequence ID" value="NZ_CP021422.1"/>
</dbReference>
<sequence length="1073" mass="118678">MKDDFTLEDILEEERQKREARAGGQPTEEAPVIEYVPEEPGEEYAPEEQGYEPEEYAQDPGPEYVPEDPGPEYVIEEQGSEAPEPERGKKKKKKRWGLFGRKKVPDFDESEEDIYYGIQLKPIDEYRMDGDAPPLGEEGYKVLFDDSKTIDDQVEENFQRLQKERRRRVAEAVQSAGLDQQQVEEEFGVVAPVPLTSYAADPYARQHGLETEGQELSDLQKALLSTDQTMEIKLNVLNSTIELQKLQDGQPVSEETVERILREAPEPPEEYVEQEYAPEPEPAAEYVEREYAPEPEPAAEYVEREYAPEPEPAAEYVEREYAPEPKPAAEYVEREYAPEPEPAAEYVEREYAPEPEPVAEYVEREYAPEPEPAAEYVEREYAPEPEPEPQPPAPAELKTIEIPVAKQEPAPGPAPEREPPPRPIQQVPYVETVYQYRSRSIATHIINADLLHSALLSETESLQRERDALEGRQAPRRRIKPRKTMEPEPPEPELPREDSNESIEDYTGPEDARSISSEIKGQMGKFSLTMMITGVCTLLLAVVSLVCRNNFTPKGTTWPLAYVVLTLIFLVVSAGISYKTVGRGLKGLFAAQANADSGVAVATVAALVQTVASVFFRSQLDGLYLYAPVVSALLFMNSAGKLTMLRRIHSNFRFVTSREQKYAVRTYEDYNTSLKMAKDCVAEKPLIAYQCRAGFLKRFLELSYSPDPSETSSQLLAPLGLISSLVLCIACLLITKDVPTSIGALAAACCACVAAGNMLTVNLPVSNLCKTVRRAGGMIVGHVAVEAFGDVNAVIADAGELFPTGTVVISGIKQFGSQVVAEDAIMCATALVKEAGGPLLGVFEQVISDTEDMLPEVERISYESGAGLVGRVDGRTVYIGNRALLTNHRLEAPPRELEVQYSSGGKDVLYLAVDSEVAAMLVLTYSADRRKKNELQRLEDSGISVLVRTADPNVTVAQVSRLFGVDPASIGILDGQLGDTARQLLESDPPRADALAATKGRMESMMSLIAACVEQKRTTGMLVAIQSAAVILGFVLVAFMSCFGEIRQVSSFLLFAFQMFWTALLLVLPRFRR</sequence>
<feature type="region of interest" description="Disordered" evidence="2">
    <location>
        <begin position="1"/>
        <end position="94"/>
    </location>
</feature>
<dbReference type="GO" id="GO:0043682">
    <property type="term" value="F:P-type divalent copper transporter activity"/>
    <property type="evidence" value="ECO:0007669"/>
    <property type="project" value="TreeGrafter"/>
</dbReference>
<evidence type="ECO:0000256" key="2">
    <source>
        <dbReference type="SAM" id="MobiDB-lite"/>
    </source>
</evidence>
<feature type="region of interest" description="Disordered" evidence="2">
    <location>
        <begin position="365"/>
        <end position="426"/>
    </location>
</feature>
<feature type="transmembrane region" description="Helical" evidence="3">
    <location>
        <begin position="741"/>
        <end position="765"/>
    </location>
</feature>
<protein>
    <recommendedName>
        <fullName evidence="8">Cation-transporting P-type ATPase N-terminal domain-containing protein</fullName>
    </recommendedName>
</protein>
<keyword evidence="3" id="KW-1133">Transmembrane helix</keyword>
<reference evidence="4" key="1">
    <citation type="journal article" date="2017" name="Genome Announc.">
        <title>High-Quality Whole-Genome Sequences of the Oligo-Mouse-Microbiota Bacterial Community.</title>
        <authorList>
            <person name="Garzetti D."/>
            <person name="Brugiroux S."/>
            <person name="Bunk B."/>
            <person name="Pukall R."/>
            <person name="McCoy K.D."/>
            <person name="Macpherson A.J."/>
            <person name="Stecher B."/>
        </authorList>
    </citation>
    <scope>NUCLEOTIDE SEQUENCE</scope>
    <source>
        <strain evidence="4">KB18</strain>
    </source>
</reference>
<feature type="transmembrane region" description="Helical" evidence="3">
    <location>
        <begin position="558"/>
        <end position="578"/>
    </location>
</feature>
<feature type="transmembrane region" description="Helical" evidence="3">
    <location>
        <begin position="1022"/>
        <end position="1043"/>
    </location>
</feature>
<evidence type="ECO:0008006" key="8">
    <source>
        <dbReference type="Google" id="ProtNLM"/>
    </source>
</evidence>
<dbReference type="EMBL" id="CP065321">
    <property type="protein sequence ID" value="QQR30853.1"/>
    <property type="molecule type" value="Genomic_DNA"/>
</dbReference>
<feature type="compositionally biased region" description="Acidic residues" evidence="2">
    <location>
        <begin position="65"/>
        <end position="79"/>
    </location>
</feature>